<feature type="region of interest" description="Disordered" evidence="2">
    <location>
        <begin position="1"/>
        <end position="21"/>
    </location>
</feature>
<protein>
    <submittedName>
        <fullName evidence="4">TenA family transcriptional regulator</fullName>
    </submittedName>
</protein>
<dbReference type="EMBL" id="CP023482">
    <property type="protein sequence ID" value="ATH97227.1"/>
    <property type="molecule type" value="Genomic_DNA"/>
</dbReference>
<dbReference type="InterPro" id="IPR050967">
    <property type="entry name" value="Thiamine_Salvage_TenA"/>
</dbReference>
<dbReference type="PANTHER" id="PTHR43198:SF2">
    <property type="entry name" value="SI:CH1073-67J19.1-RELATED"/>
    <property type="match status" value="1"/>
</dbReference>
<feature type="compositionally biased region" description="Basic and acidic residues" evidence="2">
    <location>
        <begin position="1"/>
        <end position="12"/>
    </location>
</feature>
<organism evidence="4 5">
    <name type="scientific">Dermabacter jinjuensis</name>
    <dbReference type="NCBI Taxonomy" id="1667168"/>
    <lineage>
        <taxon>Bacteria</taxon>
        <taxon>Bacillati</taxon>
        <taxon>Actinomycetota</taxon>
        <taxon>Actinomycetes</taxon>
        <taxon>Micrococcales</taxon>
        <taxon>Dermabacteraceae</taxon>
        <taxon>Dermabacter</taxon>
    </lineage>
</organism>
<evidence type="ECO:0000313" key="5">
    <source>
        <dbReference type="Proteomes" id="UP000815698"/>
    </source>
</evidence>
<evidence type="ECO:0000313" key="4">
    <source>
        <dbReference type="EMBL" id="ATH97227.1"/>
    </source>
</evidence>
<accession>A0ABM6PMQ1</accession>
<reference evidence="4 5" key="1">
    <citation type="journal article" date="2016" name="Int. J. Syst. Evol. Microbiol.">
        <title>Dermabacter jinjuensis sp. nov., a novel species of the genus Dermabacter isolated from a clinical specimen.</title>
        <authorList>
            <person name="Park Y.K."/>
            <person name="Lee K.M."/>
            <person name="Lee W.K."/>
            <person name="Cho M.J."/>
            <person name="Lee H.S."/>
            <person name="Cho Y.G."/>
            <person name="Lee Y.C."/>
            <person name="Lee W.K."/>
            <person name="Seong W.K."/>
            <person name="Hwang K.J."/>
        </authorList>
    </citation>
    <scope>NUCLEOTIDE SEQUENCE [LARGE SCALE GENOMIC DNA]</scope>
    <source>
        <strain evidence="4 5">32T</strain>
    </source>
</reference>
<dbReference type="InterPro" id="IPR004305">
    <property type="entry name" value="Thiaminase-2/PQQC"/>
</dbReference>
<comment type="pathway">
    <text evidence="1">Cofactor biosynthesis; thiamine diphosphate biosynthesis.</text>
</comment>
<sequence length="257" mass="28396">MGALENSRERPRPHQPPHYCSGGVSVALIEPAGPHTARMWEETTDIRARIDALPFLAELGAGTLDPEKFTFYIQQDAQYLVAYQKTMTAIARQAPGADELRFWAKSAVGAIAEEKAMQEELFTNDILAAHRVEGLGMSLHTAAYSNFLLASATYDTYAVAAAAVLPCYWIYAESGVAVLDASKGALEGHPYGTWVEAYADETFTRISREAVQLVEEACDAAGEAERERAIEAFRQATRFEELFWTQPMDEPEARILI</sequence>
<dbReference type="Pfam" id="PF03070">
    <property type="entry name" value="TENA_THI-4"/>
    <property type="match status" value="1"/>
</dbReference>
<dbReference type="CDD" id="cd19365">
    <property type="entry name" value="TenA_C-like"/>
    <property type="match status" value="1"/>
</dbReference>
<proteinExistence type="predicted"/>
<evidence type="ECO:0000256" key="2">
    <source>
        <dbReference type="SAM" id="MobiDB-lite"/>
    </source>
</evidence>
<evidence type="ECO:0000256" key="1">
    <source>
        <dbReference type="ARBA" id="ARBA00004948"/>
    </source>
</evidence>
<dbReference type="Gene3D" id="1.20.910.10">
    <property type="entry name" value="Heme oxygenase-like"/>
    <property type="match status" value="1"/>
</dbReference>
<feature type="domain" description="Thiaminase-2/PQQC" evidence="3">
    <location>
        <begin position="54"/>
        <end position="248"/>
    </location>
</feature>
<dbReference type="SUPFAM" id="SSF48613">
    <property type="entry name" value="Heme oxygenase-like"/>
    <property type="match status" value="1"/>
</dbReference>
<dbReference type="InterPro" id="IPR016084">
    <property type="entry name" value="Haem_Oase-like_multi-hlx"/>
</dbReference>
<keyword evidence="5" id="KW-1185">Reference proteome</keyword>
<gene>
    <name evidence="4" type="ORF">COP05_09115</name>
</gene>
<dbReference type="Proteomes" id="UP000815698">
    <property type="component" value="Chromosome"/>
</dbReference>
<evidence type="ECO:0000259" key="3">
    <source>
        <dbReference type="Pfam" id="PF03070"/>
    </source>
</evidence>
<name>A0ABM6PMQ1_9MICO</name>
<dbReference type="PANTHER" id="PTHR43198">
    <property type="entry name" value="BIFUNCTIONAL TH2 PROTEIN"/>
    <property type="match status" value="1"/>
</dbReference>